<gene>
    <name evidence="12" type="ORF">SLOPH_2462</name>
</gene>
<evidence type="ECO:0000256" key="2">
    <source>
        <dbReference type="ARBA" id="ARBA00012274"/>
    </source>
</evidence>
<evidence type="ECO:0000256" key="7">
    <source>
        <dbReference type="ARBA" id="ARBA00023116"/>
    </source>
</evidence>
<keyword evidence="5 9" id="KW-0067">ATP-binding</keyword>
<sequence>MKIRNRKNQFEEYNEKMLKEFIIDKCKGLDDKYVDAVLLFDRTSSRLYDGIETKKILKLLVEIASAFISEHYDFEVFCSRVIVFSLHKNTEDSFFEKVRLLYKHNKISEKIYNITYKHRDKIENFINYKKDYLFGLSGIKVLKEYFLYKLDDNIVERPQDMFMRISLEIHGEDLDNVFEIYHLMSELYYLHSSTVLIGAGSDTNFLSSSYFFNLKNDIVDNIFQKLKDCALIAKYNGSIGINMQSTRPKETYCSDIGGETNGLVLMLKTFESTMKYVKGKVDKNCSLTVYLEPWHSEIFEFLELRKTIGKDEARTKSLYTALLIPDLFMKRVKDNGTWSLFNPEDVPNLLNSFGDEFERLYKEYENKNIEQKKISARLLWNHIITAQLDSGSPFMIYKDTVYKIQGPKPNAVLNANAFSNIFEFTNNGEKAVTNVAAISLPKFLENGEFNYKKLGNSVKTIIKALDKSISNSKYIFEESKIYSMNNRPVSIGVIGLADLFIKAKIEFESDKANEFNFRIFETIYFFALDASCNLAKRFGTFAKYDDSILQKNLCAFDRKDNQYCNMWDWDSLKTRIEKYGIRNSCLISIMPTPIASKILGFTNSIEPIKTNECILSLNDVEYQYINKYLMKDLIKHNLWNPSIRNQILANNGSIQNIIELPERIRKLYKTAFEIKMKSVLDLAITRAPFIDQSQSINVFMGQPTSNQVSSLHFYAFNNKLKTGICFLFNKKPPSYIKYIVDKELIKEIVNNTKQL</sequence>
<evidence type="ECO:0000256" key="5">
    <source>
        <dbReference type="ARBA" id="ARBA00022840"/>
    </source>
</evidence>
<dbReference type="PROSITE" id="PS00089">
    <property type="entry name" value="RIBORED_LARGE"/>
    <property type="match status" value="1"/>
</dbReference>
<dbReference type="Pfam" id="PF00317">
    <property type="entry name" value="Ribonuc_red_lgN"/>
    <property type="match status" value="1"/>
</dbReference>
<dbReference type="InterPro" id="IPR013346">
    <property type="entry name" value="NrdE_NrdA_C"/>
</dbReference>
<evidence type="ECO:0000256" key="9">
    <source>
        <dbReference type="PROSITE-ProRule" id="PRU00492"/>
    </source>
</evidence>
<organism evidence="12 13">
    <name type="scientific">Spraguea lophii (strain 42_110)</name>
    <name type="common">Microsporidian parasite</name>
    <dbReference type="NCBI Taxonomy" id="1358809"/>
    <lineage>
        <taxon>Eukaryota</taxon>
        <taxon>Fungi</taxon>
        <taxon>Fungi incertae sedis</taxon>
        <taxon>Microsporidia</taxon>
        <taxon>Spragueidae</taxon>
        <taxon>Spraguea</taxon>
    </lineage>
</organism>
<evidence type="ECO:0000313" key="12">
    <source>
        <dbReference type="EMBL" id="EPR78187.1"/>
    </source>
</evidence>
<dbReference type="GO" id="GO:0004748">
    <property type="term" value="F:ribonucleoside-diphosphate reductase activity, thioredoxin disulfide as acceptor"/>
    <property type="evidence" value="ECO:0007669"/>
    <property type="project" value="UniProtKB-EC"/>
</dbReference>
<evidence type="ECO:0000259" key="11">
    <source>
        <dbReference type="PROSITE" id="PS51161"/>
    </source>
</evidence>
<keyword evidence="7 10" id="KW-0215">Deoxyribonucleotide synthesis</keyword>
<dbReference type="OrthoDB" id="3000483at2759"/>
<dbReference type="PANTHER" id="PTHR11573:SF6">
    <property type="entry name" value="RIBONUCLEOSIDE-DIPHOSPHATE REDUCTASE LARGE SUBUNIT"/>
    <property type="match status" value="1"/>
</dbReference>
<dbReference type="InterPro" id="IPR000788">
    <property type="entry name" value="RNR_lg_C"/>
</dbReference>
<dbReference type="InParanoid" id="S7W906"/>
<dbReference type="HOGENOM" id="CLU_000404_1_0_1"/>
<dbReference type="Gene3D" id="3.20.70.20">
    <property type="match status" value="1"/>
</dbReference>
<dbReference type="PANTHER" id="PTHR11573">
    <property type="entry name" value="RIBONUCLEOSIDE-DIPHOSPHATE REDUCTASE LARGE CHAIN"/>
    <property type="match status" value="1"/>
</dbReference>
<dbReference type="PRINTS" id="PR01183">
    <property type="entry name" value="RIBORDTASEM1"/>
</dbReference>
<dbReference type="Proteomes" id="UP000014978">
    <property type="component" value="Unassembled WGS sequence"/>
</dbReference>
<dbReference type="InterPro" id="IPR039718">
    <property type="entry name" value="Rrm1"/>
</dbReference>
<dbReference type="NCBIfam" id="TIGR02506">
    <property type="entry name" value="NrdE_NrdA"/>
    <property type="match status" value="1"/>
</dbReference>
<accession>S7W906</accession>
<keyword evidence="4 9" id="KW-0547">Nucleotide-binding</keyword>
<protein>
    <recommendedName>
        <fullName evidence="2 10">Ribonucleoside-diphosphate reductase</fullName>
        <ecNumber evidence="2 10">1.17.4.1</ecNumber>
    </recommendedName>
</protein>
<dbReference type="EC" id="1.17.4.1" evidence="2 10"/>
<dbReference type="GO" id="GO:0005971">
    <property type="term" value="C:ribonucleoside-diphosphate reductase complex"/>
    <property type="evidence" value="ECO:0007669"/>
    <property type="project" value="TreeGrafter"/>
</dbReference>
<dbReference type="GO" id="GO:0009263">
    <property type="term" value="P:deoxyribonucleotide biosynthetic process"/>
    <property type="evidence" value="ECO:0007669"/>
    <property type="project" value="UniProtKB-KW"/>
</dbReference>
<dbReference type="Pfam" id="PF02867">
    <property type="entry name" value="Ribonuc_red_lgC"/>
    <property type="match status" value="1"/>
</dbReference>
<comment type="function">
    <text evidence="8 10">Provides the precursors necessary for DNA synthesis. Catalyzes the biosynthesis of deoxyribonucleotides from the corresponding ribonucleotides.</text>
</comment>
<dbReference type="UniPathway" id="UPA00326"/>
<evidence type="ECO:0000313" key="13">
    <source>
        <dbReference type="Proteomes" id="UP000014978"/>
    </source>
</evidence>
<dbReference type="InterPro" id="IPR013509">
    <property type="entry name" value="RNR_lsu_N"/>
</dbReference>
<keyword evidence="13" id="KW-1185">Reference proteome</keyword>
<keyword evidence="3" id="KW-0021">Allosteric enzyme</keyword>
<dbReference type="PROSITE" id="PS51161">
    <property type="entry name" value="ATP_CONE"/>
    <property type="match status" value="1"/>
</dbReference>
<dbReference type="InterPro" id="IPR008926">
    <property type="entry name" value="RNR_R1-su_N"/>
</dbReference>
<evidence type="ECO:0000256" key="8">
    <source>
        <dbReference type="ARBA" id="ARBA00024942"/>
    </source>
</evidence>
<evidence type="ECO:0000256" key="3">
    <source>
        <dbReference type="ARBA" id="ARBA00022533"/>
    </source>
</evidence>
<comment type="similarity">
    <text evidence="1 10">Belongs to the ribonucleoside diphosphate reductase large chain family.</text>
</comment>
<feature type="domain" description="ATP-cone" evidence="11">
    <location>
        <begin position="1"/>
        <end position="92"/>
    </location>
</feature>
<keyword evidence="6 10" id="KW-0560">Oxidoreductase</keyword>
<name>S7W906_SPRLO</name>
<dbReference type="OMA" id="VIPIWHA"/>
<evidence type="ECO:0000256" key="10">
    <source>
        <dbReference type="RuleBase" id="RU003410"/>
    </source>
</evidence>
<evidence type="ECO:0000256" key="6">
    <source>
        <dbReference type="ARBA" id="ARBA00023002"/>
    </source>
</evidence>
<dbReference type="VEuPathDB" id="MicrosporidiaDB:SLOPH_2462"/>
<dbReference type="InterPro" id="IPR005144">
    <property type="entry name" value="ATP-cone_dom"/>
</dbReference>
<dbReference type="SUPFAM" id="SSF48168">
    <property type="entry name" value="R1 subunit of ribonucleotide reductase, N-terminal domain"/>
    <property type="match status" value="1"/>
</dbReference>
<dbReference type="AlphaFoldDB" id="S7W906"/>
<evidence type="ECO:0000256" key="4">
    <source>
        <dbReference type="ARBA" id="ARBA00022741"/>
    </source>
</evidence>
<reference evidence="13" key="1">
    <citation type="journal article" date="2013" name="PLoS Genet.">
        <title>The genome of Spraguea lophii and the basis of host-microsporidian interactions.</title>
        <authorList>
            <person name="Campbell S.E."/>
            <person name="Williams T.A."/>
            <person name="Yousuf A."/>
            <person name="Soanes D.M."/>
            <person name="Paszkiewicz K.H."/>
            <person name="Williams B.A.P."/>
        </authorList>
    </citation>
    <scope>NUCLEOTIDE SEQUENCE [LARGE SCALE GENOMIC DNA]</scope>
    <source>
        <strain evidence="13">42_110</strain>
    </source>
</reference>
<comment type="catalytic activity">
    <reaction evidence="10">
        <text>a 2'-deoxyribonucleoside 5'-diphosphate + [thioredoxin]-disulfide + H2O = a ribonucleoside 5'-diphosphate + [thioredoxin]-dithiol</text>
        <dbReference type="Rhea" id="RHEA:23252"/>
        <dbReference type="Rhea" id="RHEA-COMP:10698"/>
        <dbReference type="Rhea" id="RHEA-COMP:10700"/>
        <dbReference type="ChEBI" id="CHEBI:15377"/>
        <dbReference type="ChEBI" id="CHEBI:29950"/>
        <dbReference type="ChEBI" id="CHEBI:50058"/>
        <dbReference type="ChEBI" id="CHEBI:57930"/>
        <dbReference type="ChEBI" id="CHEBI:73316"/>
        <dbReference type="EC" id="1.17.4.1"/>
    </reaction>
</comment>
<comment type="caution">
    <text evidence="12">The sequence shown here is derived from an EMBL/GenBank/DDBJ whole genome shotgun (WGS) entry which is preliminary data.</text>
</comment>
<dbReference type="GO" id="GO:0005524">
    <property type="term" value="F:ATP binding"/>
    <property type="evidence" value="ECO:0007669"/>
    <property type="project" value="UniProtKB-UniRule"/>
</dbReference>
<dbReference type="SUPFAM" id="SSF51998">
    <property type="entry name" value="PFL-like glycyl radical enzymes"/>
    <property type="match status" value="1"/>
</dbReference>
<dbReference type="EMBL" id="ATCN01000958">
    <property type="protein sequence ID" value="EPR78187.1"/>
    <property type="molecule type" value="Genomic_DNA"/>
</dbReference>
<proteinExistence type="inferred from homology"/>
<evidence type="ECO:0000256" key="1">
    <source>
        <dbReference type="ARBA" id="ARBA00010406"/>
    </source>
</evidence>
<dbReference type="STRING" id="1358809.S7W906"/>